<evidence type="ECO:0000313" key="6">
    <source>
        <dbReference type="Proteomes" id="UP001309876"/>
    </source>
</evidence>
<organism evidence="5 6">
    <name type="scientific">Lithohypha guttulata</name>
    <dbReference type="NCBI Taxonomy" id="1690604"/>
    <lineage>
        <taxon>Eukaryota</taxon>
        <taxon>Fungi</taxon>
        <taxon>Dikarya</taxon>
        <taxon>Ascomycota</taxon>
        <taxon>Pezizomycotina</taxon>
        <taxon>Eurotiomycetes</taxon>
        <taxon>Chaetothyriomycetidae</taxon>
        <taxon>Chaetothyriales</taxon>
        <taxon>Trichomeriaceae</taxon>
        <taxon>Lithohypha</taxon>
    </lineage>
</organism>
<reference evidence="5 6" key="1">
    <citation type="submission" date="2023-08" db="EMBL/GenBank/DDBJ databases">
        <title>Black Yeasts Isolated from many extreme environments.</title>
        <authorList>
            <person name="Coleine C."/>
            <person name="Stajich J.E."/>
            <person name="Selbmann L."/>
        </authorList>
    </citation>
    <scope>NUCLEOTIDE SEQUENCE [LARGE SCALE GENOMIC DNA]</scope>
    <source>
        <strain evidence="5 6">CCFEE 5910</strain>
    </source>
</reference>
<dbReference type="Pfam" id="PF03403">
    <property type="entry name" value="PAF-AH_p_II"/>
    <property type="match status" value="1"/>
</dbReference>
<dbReference type="GO" id="GO:0016042">
    <property type="term" value="P:lipid catabolic process"/>
    <property type="evidence" value="ECO:0007669"/>
    <property type="project" value="UniProtKB-KW"/>
</dbReference>
<keyword evidence="3" id="KW-0442">Lipid degradation</keyword>
<proteinExistence type="predicted"/>
<dbReference type="AlphaFoldDB" id="A0AAN7YDU3"/>
<evidence type="ECO:0000256" key="3">
    <source>
        <dbReference type="ARBA" id="ARBA00022963"/>
    </source>
</evidence>
<dbReference type="SUPFAM" id="SSF53474">
    <property type="entry name" value="alpha/beta-Hydrolases"/>
    <property type="match status" value="1"/>
</dbReference>
<dbReference type="Proteomes" id="UP001309876">
    <property type="component" value="Unassembled WGS sequence"/>
</dbReference>
<evidence type="ECO:0000256" key="4">
    <source>
        <dbReference type="ARBA" id="ARBA00023098"/>
    </source>
</evidence>
<protein>
    <recommendedName>
        <fullName evidence="1">1-alkyl-2-acetylglycerophosphocholine esterase</fullName>
        <ecNumber evidence="1">3.1.1.47</ecNumber>
    </recommendedName>
</protein>
<comment type="caution">
    <text evidence="5">The sequence shown here is derived from an EMBL/GenBank/DDBJ whole genome shotgun (WGS) entry which is preliminary data.</text>
</comment>
<dbReference type="GO" id="GO:0003847">
    <property type="term" value="F:1-alkyl-2-acetylglycerophosphocholine esterase activity"/>
    <property type="evidence" value="ECO:0007669"/>
    <property type="project" value="UniProtKB-EC"/>
</dbReference>
<keyword evidence="4" id="KW-0443">Lipid metabolism</keyword>
<dbReference type="Gene3D" id="3.40.50.1820">
    <property type="entry name" value="alpha/beta hydrolase"/>
    <property type="match status" value="1"/>
</dbReference>
<sequence>MTTILTKLPAYRNARLAEHWPDDKRDWRDRGEVGTNIGRVPPKGPSVPKFPLILFSHGMGGTRTCYSSLCGEFASHGFIVCAIEHRDGSGPRSTVNLPPEGSVRRRESQAAVAAHHHTKPETQRSYETVDFLFAQSDKFDTSPDHEIDRELREAQVNLRVAEVDEAYYLMTEICAGRGETLKQHNLRRPGARGASSLGLDGVDFDTWADRLHCDHVTMVGHSFGSTTTVEMLRNSKKYNYISQGIIYDIWGTPVQKGTSEHHITVPLLGINSEAFMYWEDNFNIAKSVIEEAREAGQPVWLTTCRGTVHISQSDFCILYPRIANHVLKMTMDPVRAIDVNIDVSLDFLSRTLHFDEEDGEGEAVFRRNLPSKNYLDLDLIPGVPSEHKPKKKWTAVRLKIDHEARKRMVPHAREKYWQKQQALGREEIWVHMAPGRQAVAQEETSRL</sequence>
<dbReference type="EMBL" id="JAVRRJ010000001">
    <property type="protein sequence ID" value="KAK5090242.1"/>
    <property type="molecule type" value="Genomic_DNA"/>
</dbReference>
<evidence type="ECO:0000313" key="5">
    <source>
        <dbReference type="EMBL" id="KAK5090242.1"/>
    </source>
</evidence>
<accession>A0AAN7YDU3</accession>
<keyword evidence="2" id="KW-0378">Hydrolase</keyword>
<dbReference type="EC" id="3.1.1.47" evidence="1"/>
<dbReference type="PANTHER" id="PTHR10272">
    <property type="entry name" value="PLATELET-ACTIVATING FACTOR ACETYLHYDROLASE"/>
    <property type="match status" value="1"/>
</dbReference>
<gene>
    <name evidence="5" type="ORF">LTR05_000413</name>
</gene>
<dbReference type="InterPro" id="IPR029058">
    <property type="entry name" value="AB_hydrolase_fold"/>
</dbReference>
<evidence type="ECO:0000256" key="2">
    <source>
        <dbReference type="ARBA" id="ARBA00022801"/>
    </source>
</evidence>
<name>A0AAN7YDU3_9EURO</name>
<keyword evidence="6" id="KW-1185">Reference proteome</keyword>
<evidence type="ECO:0000256" key="1">
    <source>
        <dbReference type="ARBA" id="ARBA00013201"/>
    </source>
</evidence>
<dbReference type="PANTHER" id="PTHR10272:SF0">
    <property type="entry name" value="PLATELET-ACTIVATING FACTOR ACETYLHYDROLASE"/>
    <property type="match status" value="1"/>
</dbReference>